<dbReference type="PANTHER" id="PTHR24189">
    <property type="entry name" value="MYOTROPHIN"/>
    <property type="match status" value="1"/>
</dbReference>
<keyword evidence="6" id="KW-1185">Reference proteome</keyword>
<evidence type="ECO:0000256" key="1">
    <source>
        <dbReference type="ARBA" id="ARBA00022737"/>
    </source>
</evidence>
<feature type="non-terminal residue" evidence="5">
    <location>
        <position position="1"/>
    </location>
</feature>
<dbReference type="SMART" id="SM00248">
    <property type="entry name" value="ANK"/>
    <property type="match status" value="2"/>
</dbReference>
<dbReference type="Pfam" id="PF00023">
    <property type="entry name" value="Ank"/>
    <property type="match status" value="2"/>
</dbReference>
<feature type="non-terminal residue" evidence="5">
    <location>
        <position position="332"/>
    </location>
</feature>
<accession>A0A310SMX7</accession>
<dbReference type="PANTHER" id="PTHR24189:SF50">
    <property type="entry name" value="ANKYRIN REPEAT AND SOCS BOX PROTEIN 2"/>
    <property type="match status" value="1"/>
</dbReference>
<sequence>LDGYTPLMALCNSLEGTTEQRLKCLKILIKAGANVNATNKRRQTPLMFACILQEPKFALMYATIANKPEIVKILIENAADITLTDFNNLTVNNIASEKGYDEILSLLNCNEEKIVDTYEISKMNNWKDMYPSLTNISNQTIDFDIFSILYGMNLEEYINIFQGMNLKTFLMLTENDLCHLGMDINAHRIQFLEHLHLFHRKNWSIQSIGAITDSYTLYDGILTLGVITKQIAIIGSSFQYITNNLLKLNNENVHLTEEQISNYEEKLKNTQGTLNILEKELIQVKALSKKIQKENDIGIPATYIGPEKRKINWPMFLSITLIVGICMSKTIC</sequence>
<dbReference type="InterPro" id="IPR036770">
    <property type="entry name" value="Ankyrin_rpt-contain_sf"/>
</dbReference>
<dbReference type="OrthoDB" id="439236at2759"/>
<name>A0A310SMX7_9HYME</name>
<evidence type="ECO:0000256" key="4">
    <source>
        <dbReference type="SAM" id="Coils"/>
    </source>
</evidence>
<protein>
    <submittedName>
        <fullName evidence="5">Ankyrin repeat, SAM and basic leucine zipper domain-containing protein 1</fullName>
    </submittedName>
</protein>
<feature type="coiled-coil region" evidence="4">
    <location>
        <begin position="246"/>
        <end position="294"/>
    </location>
</feature>
<proteinExistence type="predicted"/>
<feature type="repeat" description="ANK" evidence="3">
    <location>
        <begin position="2"/>
        <end position="40"/>
    </location>
</feature>
<organism evidence="5 6">
    <name type="scientific">Eufriesea mexicana</name>
    <dbReference type="NCBI Taxonomy" id="516756"/>
    <lineage>
        <taxon>Eukaryota</taxon>
        <taxon>Metazoa</taxon>
        <taxon>Ecdysozoa</taxon>
        <taxon>Arthropoda</taxon>
        <taxon>Hexapoda</taxon>
        <taxon>Insecta</taxon>
        <taxon>Pterygota</taxon>
        <taxon>Neoptera</taxon>
        <taxon>Endopterygota</taxon>
        <taxon>Hymenoptera</taxon>
        <taxon>Apocrita</taxon>
        <taxon>Aculeata</taxon>
        <taxon>Apoidea</taxon>
        <taxon>Anthophila</taxon>
        <taxon>Apidae</taxon>
        <taxon>Eufriesea</taxon>
    </lineage>
</organism>
<evidence type="ECO:0000256" key="3">
    <source>
        <dbReference type="PROSITE-ProRule" id="PRU00023"/>
    </source>
</evidence>
<dbReference type="InterPro" id="IPR050745">
    <property type="entry name" value="Multifunctional_regulatory"/>
</dbReference>
<dbReference type="Gene3D" id="1.25.40.20">
    <property type="entry name" value="Ankyrin repeat-containing domain"/>
    <property type="match status" value="2"/>
</dbReference>
<gene>
    <name evidence="5" type="ORF">WN48_07512</name>
</gene>
<dbReference type="InterPro" id="IPR002110">
    <property type="entry name" value="Ankyrin_rpt"/>
</dbReference>
<dbReference type="InterPro" id="IPR013761">
    <property type="entry name" value="SAM/pointed_sf"/>
</dbReference>
<keyword evidence="4" id="KW-0175">Coiled coil</keyword>
<evidence type="ECO:0000313" key="6">
    <source>
        <dbReference type="Proteomes" id="UP000250275"/>
    </source>
</evidence>
<feature type="repeat" description="ANK" evidence="3">
    <location>
        <begin position="54"/>
        <end position="86"/>
    </location>
</feature>
<dbReference type="SUPFAM" id="SSF48403">
    <property type="entry name" value="Ankyrin repeat"/>
    <property type="match status" value="1"/>
</dbReference>
<dbReference type="SUPFAM" id="SSF47769">
    <property type="entry name" value="SAM/Pointed domain"/>
    <property type="match status" value="1"/>
</dbReference>
<keyword evidence="2 3" id="KW-0040">ANK repeat</keyword>
<evidence type="ECO:0000256" key="2">
    <source>
        <dbReference type="ARBA" id="ARBA00023043"/>
    </source>
</evidence>
<dbReference type="Proteomes" id="UP000250275">
    <property type="component" value="Unassembled WGS sequence"/>
</dbReference>
<keyword evidence="1" id="KW-0677">Repeat</keyword>
<dbReference type="Gene3D" id="1.10.150.50">
    <property type="entry name" value="Transcription Factor, Ets-1"/>
    <property type="match status" value="1"/>
</dbReference>
<dbReference type="PROSITE" id="PS50088">
    <property type="entry name" value="ANK_REPEAT"/>
    <property type="match status" value="2"/>
</dbReference>
<evidence type="ECO:0000313" key="5">
    <source>
        <dbReference type="EMBL" id="OAD62595.1"/>
    </source>
</evidence>
<dbReference type="AlphaFoldDB" id="A0A310SMX7"/>
<reference evidence="5 6" key="1">
    <citation type="submission" date="2015-07" db="EMBL/GenBank/DDBJ databases">
        <title>The genome of Eufriesea mexicana.</title>
        <authorList>
            <person name="Pan H."/>
            <person name="Kapheim K."/>
        </authorList>
    </citation>
    <scope>NUCLEOTIDE SEQUENCE [LARGE SCALE GENOMIC DNA]</scope>
    <source>
        <strain evidence="5">0111107269</strain>
        <tissue evidence="5">Whole body</tissue>
    </source>
</reference>
<dbReference type="EMBL" id="KQ759843">
    <property type="protein sequence ID" value="OAD62595.1"/>
    <property type="molecule type" value="Genomic_DNA"/>
</dbReference>